<reference evidence="1 2" key="2">
    <citation type="journal article" date="2009" name="Stand. Genomic Sci.">
        <title>Complete genome sequence of Staphylothermus marinus Stetter and Fiala 1986 type strain F1.</title>
        <authorList>
            <person name="Anderson I.J."/>
            <person name="Sun H."/>
            <person name="Lapidus A."/>
            <person name="Copeland A."/>
            <person name="Glavina Del Rio T."/>
            <person name="Tice H."/>
            <person name="Dalin E."/>
            <person name="Lucas S."/>
            <person name="Barry K."/>
            <person name="Land M."/>
            <person name="Richardson P."/>
            <person name="Huber H."/>
            <person name="Kyrpides N.C."/>
        </authorList>
    </citation>
    <scope>NUCLEOTIDE SEQUENCE [LARGE SCALE GENOMIC DNA]</scope>
    <source>
        <strain evidence="2">ATCC 43588 / DSM 3639 / JCM 9404 / F1</strain>
    </source>
</reference>
<dbReference type="RefSeq" id="WP_011839513.1">
    <property type="nucleotide sequence ID" value="NC_009033.1"/>
</dbReference>
<reference evidence="2" key="1">
    <citation type="journal article" date="2009" name="BMC Genomics">
        <title>The complete genome sequence of Staphylothermus marinus reveals differences in sulfur metabolism among heterotrophic Crenarchaeota.</title>
        <authorList>
            <person name="Anderson I.J."/>
            <person name="Dharmarajan L."/>
            <person name="Rodriguez J."/>
            <person name="Hooper S."/>
            <person name="Porat I."/>
            <person name="Ulrich L.E."/>
            <person name="Elkins J.G."/>
            <person name="Mavromatis K."/>
            <person name="Sun H."/>
            <person name="Land M."/>
            <person name="Lapidus A."/>
            <person name="Lucas S."/>
            <person name="Barry K."/>
            <person name="Huber H."/>
            <person name="Zhulin I.B."/>
            <person name="Whitman W.B."/>
            <person name="Mukhopadhyay B."/>
            <person name="Woese C."/>
            <person name="Bristow J."/>
            <person name="Kyrpides N."/>
        </authorList>
    </citation>
    <scope>NUCLEOTIDE SEQUENCE [LARGE SCALE GENOMIC DNA]</scope>
    <source>
        <strain evidence="2">ATCC 43588 / DSM 3639 / JCM 9404 / F1</strain>
    </source>
</reference>
<organism evidence="1 2">
    <name type="scientific">Staphylothermus marinus (strain ATCC 43588 / DSM 3639 / JCM 9404 / F1)</name>
    <dbReference type="NCBI Taxonomy" id="399550"/>
    <lineage>
        <taxon>Archaea</taxon>
        <taxon>Thermoproteota</taxon>
        <taxon>Thermoprotei</taxon>
        <taxon>Desulfurococcales</taxon>
        <taxon>Desulfurococcaceae</taxon>
        <taxon>Staphylothermus</taxon>
    </lineage>
</organism>
<dbReference type="AlphaFoldDB" id="A3DNW2"/>
<dbReference type="KEGG" id="smr:Smar_1228"/>
<accession>A3DNW2</accession>
<name>A3DNW2_STAMF</name>
<dbReference type="OrthoDB" id="14842at2157"/>
<dbReference type="Proteomes" id="UP000000254">
    <property type="component" value="Chromosome"/>
</dbReference>
<keyword evidence="2" id="KW-1185">Reference proteome</keyword>
<dbReference type="EMBL" id="CP000575">
    <property type="protein sequence ID" value="ABN70322.1"/>
    <property type="molecule type" value="Genomic_DNA"/>
</dbReference>
<proteinExistence type="predicted"/>
<dbReference type="STRING" id="399550.Smar_1228"/>
<evidence type="ECO:0000313" key="1">
    <source>
        <dbReference type="EMBL" id="ABN70322.1"/>
    </source>
</evidence>
<gene>
    <name evidence="1" type="ordered locus">Smar_1228</name>
</gene>
<evidence type="ECO:0000313" key="2">
    <source>
        <dbReference type="Proteomes" id="UP000000254"/>
    </source>
</evidence>
<dbReference type="HOGENOM" id="CLU_184178_0_0_2"/>
<dbReference type="GeneID" id="4907546"/>
<dbReference type="eggNOG" id="arCOG04059">
    <property type="taxonomic scope" value="Archaea"/>
</dbReference>
<sequence>MAEKSPKYVVRVGDKEIEINEETLEIIKEYLHRPMSLDELADKLNLESWEEAYEFIKKVPAWIIWTPPALWKYRSEWISRKTQ</sequence>
<protein>
    <submittedName>
        <fullName evidence="1">Uncharacterized protein</fullName>
    </submittedName>
</protein>